<reference evidence="3" key="1">
    <citation type="journal article" date="2019" name="Beilstein J. Org. Chem.">
        <title>Nanangenines: drimane sesquiterpenoids as the dominant metabolite cohort of a novel Australian fungus, Aspergillus nanangensis.</title>
        <authorList>
            <person name="Lacey H.J."/>
            <person name="Gilchrist C.L.M."/>
            <person name="Crombie A."/>
            <person name="Kalaitzis J.A."/>
            <person name="Vuong D."/>
            <person name="Rutledge P.J."/>
            <person name="Turner P."/>
            <person name="Pitt J.I."/>
            <person name="Lacey E."/>
            <person name="Chooi Y.H."/>
            <person name="Piggott A.M."/>
        </authorList>
    </citation>
    <scope>NUCLEOTIDE SEQUENCE</scope>
    <source>
        <strain evidence="3">MST-FP2251</strain>
    </source>
</reference>
<proteinExistence type="predicted"/>
<feature type="compositionally biased region" description="Low complexity" evidence="1">
    <location>
        <begin position="89"/>
        <end position="187"/>
    </location>
</feature>
<organism evidence="3 4">
    <name type="scientific">Aspergillus nanangensis</name>
    <dbReference type="NCBI Taxonomy" id="2582783"/>
    <lineage>
        <taxon>Eukaryota</taxon>
        <taxon>Fungi</taxon>
        <taxon>Dikarya</taxon>
        <taxon>Ascomycota</taxon>
        <taxon>Pezizomycotina</taxon>
        <taxon>Eurotiomycetes</taxon>
        <taxon>Eurotiomycetidae</taxon>
        <taxon>Eurotiales</taxon>
        <taxon>Aspergillaceae</taxon>
        <taxon>Aspergillus</taxon>
        <taxon>Aspergillus subgen. Circumdati</taxon>
    </lineage>
</organism>
<reference evidence="3" key="2">
    <citation type="submission" date="2020-02" db="EMBL/GenBank/DDBJ databases">
        <authorList>
            <person name="Gilchrist C.L.M."/>
            <person name="Chooi Y.-H."/>
        </authorList>
    </citation>
    <scope>NUCLEOTIDE SEQUENCE</scope>
    <source>
        <strain evidence="3">MST-FP2251</strain>
    </source>
</reference>
<dbReference type="EMBL" id="VCAU01000113">
    <property type="protein sequence ID" value="KAF9884753.1"/>
    <property type="molecule type" value="Genomic_DNA"/>
</dbReference>
<comment type="caution">
    <text evidence="3">The sequence shown here is derived from an EMBL/GenBank/DDBJ whole genome shotgun (WGS) entry which is preliminary data.</text>
</comment>
<keyword evidence="2" id="KW-0732">Signal</keyword>
<dbReference type="AlphaFoldDB" id="A0AAD4CEG1"/>
<accession>A0AAD4CEG1</accession>
<evidence type="ECO:0000256" key="1">
    <source>
        <dbReference type="SAM" id="MobiDB-lite"/>
    </source>
</evidence>
<keyword evidence="4" id="KW-1185">Reference proteome</keyword>
<sequence length="307" mass="33152">MNILFLFGLLSLQGACEQQVTITEYKAETACSFDVAAIEVTSTEYSTAIFNIFETLTVCEELQSQDTASFSTSKGDELPSSNKPSDGIITTTITQQTTTATTTTAEEPTTTTTTATTTEPTTTNTTEQPTTTTEETTTTTTEESTTTASTETTTEPTTTNTTEQPTTTTEEPTTTTEEPTTTTTTEEPTTRIWPTTRLWPTTWFWPTKTTSCPTPTPTPGCYDYGDCTPPTISYDADAELYEIDDVDIYGHGESPTIDTLTSHICNQLRSPCNAPQDTVDACWASAATVTESGLEGQAACDLWNSLI</sequence>
<evidence type="ECO:0000313" key="3">
    <source>
        <dbReference type="EMBL" id="KAF9884753.1"/>
    </source>
</evidence>
<evidence type="ECO:0000256" key="2">
    <source>
        <dbReference type="SAM" id="SignalP"/>
    </source>
</evidence>
<evidence type="ECO:0000313" key="4">
    <source>
        <dbReference type="Proteomes" id="UP001194746"/>
    </source>
</evidence>
<dbReference type="Proteomes" id="UP001194746">
    <property type="component" value="Unassembled WGS sequence"/>
</dbReference>
<feature type="compositionally biased region" description="Polar residues" evidence="1">
    <location>
        <begin position="69"/>
        <end position="84"/>
    </location>
</feature>
<protein>
    <submittedName>
        <fullName evidence="3">Uncharacterized protein</fullName>
    </submittedName>
</protein>
<gene>
    <name evidence="3" type="ORF">FE257_001315</name>
</gene>
<feature type="chain" id="PRO_5042019082" evidence="2">
    <location>
        <begin position="19"/>
        <end position="307"/>
    </location>
</feature>
<feature type="region of interest" description="Disordered" evidence="1">
    <location>
        <begin position="69"/>
        <end position="192"/>
    </location>
</feature>
<name>A0AAD4CEG1_ASPNN</name>
<feature type="signal peptide" evidence="2">
    <location>
        <begin position="1"/>
        <end position="18"/>
    </location>
</feature>